<evidence type="ECO:0000313" key="2">
    <source>
        <dbReference type="EMBL" id="MEQ3550166.1"/>
    </source>
</evidence>
<dbReference type="InterPro" id="IPR029058">
    <property type="entry name" value="AB_hydrolase_fold"/>
</dbReference>
<dbReference type="PANTHER" id="PTHR43798">
    <property type="entry name" value="MONOACYLGLYCEROL LIPASE"/>
    <property type="match status" value="1"/>
</dbReference>
<dbReference type="SUPFAM" id="SSF53474">
    <property type="entry name" value="alpha/beta-Hydrolases"/>
    <property type="match status" value="1"/>
</dbReference>
<dbReference type="Pfam" id="PF12697">
    <property type="entry name" value="Abhydrolase_6"/>
    <property type="match status" value="1"/>
</dbReference>
<sequence length="249" mass="27004">MPLHVHRGGAPDGAPVLALHGVTGHGARFRPLVDALGHRRWIAPDLRGHGHSPWTPPWSLEQHVADAVEVLDREGIERADVVAHSFGGAIAAHLAGTGRVRRLVLLDPALGLDPHDMLDRAEDTRRDEVWTTPDDARAAKAGDWAGVDGALVDAEVEAHLEASGDKWRWRYSRASVVAAWSEMARPAVVPGVPMLIIPATRADFVSDDWLAACRAELGEELTVSPMDTGHMVYLERPDEVAALLKEFLG</sequence>
<dbReference type="Gene3D" id="3.40.50.1820">
    <property type="entry name" value="alpha/beta hydrolase"/>
    <property type="match status" value="1"/>
</dbReference>
<dbReference type="EMBL" id="JBEDNQ010000002">
    <property type="protein sequence ID" value="MEQ3550166.1"/>
    <property type="molecule type" value="Genomic_DNA"/>
</dbReference>
<comment type="caution">
    <text evidence="2">The sequence shown here is derived from an EMBL/GenBank/DDBJ whole genome shotgun (WGS) entry which is preliminary data.</text>
</comment>
<evidence type="ECO:0000259" key="1">
    <source>
        <dbReference type="Pfam" id="PF12697"/>
    </source>
</evidence>
<proteinExistence type="predicted"/>
<evidence type="ECO:0000313" key="3">
    <source>
        <dbReference type="Proteomes" id="UP001494902"/>
    </source>
</evidence>
<name>A0ABV1K6Q2_9PSEU</name>
<keyword evidence="3" id="KW-1185">Reference proteome</keyword>
<reference evidence="2 3" key="1">
    <citation type="submission" date="2024-03" db="EMBL/GenBank/DDBJ databases">
        <title>Draft genome sequence of Pseudonocardia nematodicida JCM 31783.</title>
        <authorList>
            <person name="Butdee W."/>
            <person name="Duangmal K."/>
        </authorList>
    </citation>
    <scope>NUCLEOTIDE SEQUENCE [LARGE SCALE GENOMIC DNA]</scope>
    <source>
        <strain evidence="2 3">JCM 31783</strain>
    </source>
</reference>
<gene>
    <name evidence="2" type="ORF">WIS52_06745</name>
</gene>
<accession>A0ABV1K6Q2</accession>
<dbReference type="PANTHER" id="PTHR43798:SF33">
    <property type="entry name" value="HYDROLASE, PUTATIVE (AFU_ORTHOLOGUE AFUA_2G14860)-RELATED"/>
    <property type="match status" value="1"/>
</dbReference>
<protein>
    <submittedName>
        <fullName evidence="2">Alpha/beta fold hydrolase</fullName>
    </submittedName>
</protein>
<dbReference type="InterPro" id="IPR000073">
    <property type="entry name" value="AB_hydrolase_1"/>
</dbReference>
<dbReference type="Proteomes" id="UP001494902">
    <property type="component" value="Unassembled WGS sequence"/>
</dbReference>
<dbReference type="InterPro" id="IPR050266">
    <property type="entry name" value="AB_hydrolase_sf"/>
</dbReference>
<keyword evidence="2" id="KW-0378">Hydrolase</keyword>
<dbReference type="GO" id="GO:0016787">
    <property type="term" value="F:hydrolase activity"/>
    <property type="evidence" value="ECO:0007669"/>
    <property type="project" value="UniProtKB-KW"/>
</dbReference>
<feature type="domain" description="AB hydrolase-1" evidence="1">
    <location>
        <begin position="16"/>
        <end position="242"/>
    </location>
</feature>
<organism evidence="2 3">
    <name type="scientific">Pseudonocardia nematodicida</name>
    <dbReference type="NCBI Taxonomy" id="1206997"/>
    <lineage>
        <taxon>Bacteria</taxon>
        <taxon>Bacillati</taxon>
        <taxon>Actinomycetota</taxon>
        <taxon>Actinomycetes</taxon>
        <taxon>Pseudonocardiales</taxon>
        <taxon>Pseudonocardiaceae</taxon>
        <taxon>Pseudonocardia</taxon>
    </lineage>
</organism>
<dbReference type="RefSeq" id="WP_349297246.1">
    <property type="nucleotide sequence ID" value="NZ_JBEDNQ010000002.1"/>
</dbReference>